<dbReference type="InterPro" id="IPR038563">
    <property type="entry name" value="Endonuclease_7_sf"/>
</dbReference>
<dbReference type="SUPFAM" id="SSF57667">
    <property type="entry name" value="beta-beta-alpha zinc fingers"/>
    <property type="match status" value="1"/>
</dbReference>
<evidence type="ECO:0000259" key="2">
    <source>
        <dbReference type="PROSITE" id="PS50157"/>
    </source>
</evidence>
<name>A0A6G0TJM9_APHGL</name>
<feature type="domain" description="C2H2-type" evidence="2">
    <location>
        <begin position="2"/>
        <end position="29"/>
    </location>
</feature>
<keyword evidence="1" id="KW-0479">Metal-binding</keyword>
<feature type="domain" description="C2H2-type" evidence="2">
    <location>
        <begin position="29"/>
        <end position="52"/>
    </location>
</feature>
<dbReference type="InterPro" id="IPR036236">
    <property type="entry name" value="Znf_C2H2_sf"/>
</dbReference>
<dbReference type="InterPro" id="IPR013087">
    <property type="entry name" value="Znf_C2H2_type"/>
</dbReference>
<dbReference type="Gene3D" id="3.40.1800.10">
    <property type="entry name" value="His-Me finger endonucleases"/>
    <property type="match status" value="1"/>
</dbReference>
<evidence type="ECO:0000313" key="4">
    <source>
        <dbReference type="Proteomes" id="UP000475862"/>
    </source>
</evidence>
<evidence type="ECO:0000313" key="3">
    <source>
        <dbReference type="EMBL" id="KAE9534019.1"/>
    </source>
</evidence>
<dbReference type="OrthoDB" id="6622531at2759"/>
<gene>
    <name evidence="3" type="ORF">AGLY_008755</name>
</gene>
<dbReference type="PROSITE" id="PS00028">
    <property type="entry name" value="ZINC_FINGER_C2H2_1"/>
    <property type="match status" value="2"/>
</dbReference>
<accession>A0A6G0TJM9</accession>
<keyword evidence="4" id="KW-1185">Reference proteome</keyword>
<dbReference type="InterPro" id="IPR043502">
    <property type="entry name" value="DNA/RNA_pol_sf"/>
</dbReference>
<reference evidence="3 4" key="1">
    <citation type="submission" date="2019-08" db="EMBL/GenBank/DDBJ databases">
        <title>The genome of the soybean aphid Biotype 1, its phylome, world population structure and adaptation to the North American continent.</title>
        <authorList>
            <person name="Giordano R."/>
            <person name="Donthu R.K."/>
            <person name="Hernandez A.G."/>
            <person name="Wright C.L."/>
            <person name="Zimin A.V."/>
        </authorList>
    </citation>
    <scope>NUCLEOTIDE SEQUENCE [LARGE SCALE GENOMIC DNA]</scope>
    <source>
        <tissue evidence="3">Whole aphids</tissue>
    </source>
</reference>
<dbReference type="Proteomes" id="UP000475862">
    <property type="component" value="Unassembled WGS sequence"/>
</dbReference>
<proteinExistence type="predicted"/>
<comment type="caution">
    <text evidence="3">The sequence shown here is derived from an EMBL/GenBank/DDBJ whole genome shotgun (WGS) entry which is preliminary data.</text>
</comment>
<dbReference type="GO" id="GO:0008270">
    <property type="term" value="F:zinc ion binding"/>
    <property type="evidence" value="ECO:0007669"/>
    <property type="project" value="UniProtKB-KW"/>
</dbReference>
<dbReference type="PANTHER" id="PTHR31511:SF12">
    <property type="entry name" value="RHO TERMINATION FACTOR N-TERMINAL DOMAIN-CONTAINING PROTEIN"/>
    <property type="match status" value="1"/>
</dbReference>
<evidence type="ECO:0000256" key="1">
    <source>
        <dbReference type="PROSITE-ProRule" id="PRU00042"/>
    </source>
</evidence>
<protein>
    <recommendedName>
        <fullName evidence="2">C2H2-type domain-containing protein</fullName>
    </recommendedName>
</protein>
<dbReference type="PROSITE" id="PS50157">
    <property type="entry name" value="ZINC_FINGER_C2H2_2"/>
    <property type="match status" value="2"/>
</dbReference>
<keyword evidence="1" id="KW-0862">Zinc</keyword>
<dbReference type="EMBL" id="VYZN01000030">
    <property type="protein sequence ID" value="KAE9534019.1"/>
    <property type="molecule type" value="Genomic_DNA"/>
</dbReference>
<sequence>MFNCETCSASFTRKDSLIRHQKKHEGVRFSCTMCISTFSRRSARTRHMKNIHGIIHENRIVEIAPQIYAPDYQAGPSNQNDEPSYAISDDDDNICMAAMNAFENEDSTRGNKRKLTENTYTTVKDKKLRLQKVNTLGFVEIQSSHSRKVVWYYYKNLNNIQNYLEFFESMKSSLLEIINKHNMPIKFNLKLESTYNRPSVENSSENRAFKTSAREIYEASNLEAILDDSFTKLLAEEENYCSRGSGFTLQSIDGLLLGVYNYTPMSGSSYIELPKSIADKRAIINPKNNDQQCFKWAILAKHVTGENKFRVGKNYTDHEDRYSFEDIPFPTSLRDILKFEKNNLNVSVNVYGLENKLQPPKKFSSYEVFPLKVVDNEKRDHFDLLLVTDNNNTHYTYISNFSRLIRSQKTSHEGQAVFCKRCFTSFDKQNLKYKLSGQAVLEHHKLICGPHKPIRPKMPSEGEVLEFTAWQNTQRHPIVIYADFEALLIKANERKGKNTTIIQKHCPMSYGFLVKAFENIPTELLREFNIPTEPVIYRGSESRQDVAKHFIENITDVAEKIEKLLETNIILNMSDEDNVKHNSCFKCNLCKCAVNIHTRVRDHDHLTGKFRQSLYNRCNLSLKQPKYVPVFLHNLSNYDAHFIITELDYNSKKINVIPNSEEKFISFSKHISNKFSIRFVDTIRFMSIRLSTLAANLVTPDLEKFRETGKHFSNNEMPLVTRKGVYPYDYTDDWSKLELTSLPPIEDFYSTLIEEHIKDSEYQFATEVWNHFNCQTLGEYSDLYLKIDVLLLADVFENFRDLCLNTYHLDPAYYFTAPAFSFDAMLKYTGIKLELLSDYEMLLMFEDGIRGGLTQASMRYAKPNNEKIPDFNPSDPKSWLVYQDCNNLYGWAMSHFMPYGDFKWVKPSLDGLNDLTENSEIGRIYEVDIAYPKELHDKHNDLPFLPENSLPPGSKVRKLMATFETKKNYIVHYRNLQQALNNGLIVEKVHRVVQFKQSPWLEPYIILNTEMRKNAKNEFEKDFFKLLNNAVFGKTMENVRKRLNIKLVSSESRLQKLINRSTFKHCTTYSENLNAVSLENKIIEFCKPIYIGFSVLEISKTLMYDYHYNVMQKHYGDSIELMYTDTDSLVYFIQTDDFYKDLVNNSNLLDRMDTSNLPRNHPCYIAERKKIPGQFSDETDGEIMIEFCALRAKLYAYILQGKEKIKAKGIRGHVVKNQLNFKDHLRCLFGDTSLTVKTDNVSIRSFKHKLKTIKSSKLTYNNFDDKRIKEAETNEQSEAIVDEI</sequence>
<dbReference type="SUPFAM" id="SSF56672">
    <property type="entry name" value="DNA/RNA polymerases"/>
    <property type="match status" value="1"/>
</dbReference>
<dbReference type="SUPFAM" id="SSF53098">
    <property type="entry name" value="Ribonuclease H-like"/>
    <property type="match status" value="1"/>
</dbReference>
<dbReference type="Gene3D" id="3.30.160.60">
    <property type="entry name" value="Classic Zinc Finger"/>
    <property type="match status" value="1"/>
</dbReference>
<keyword evidence="1" id="KW-0863">Zinc-finger</keyword>
<organism evidence="3 4">
    <name type="scientific">Aphis glycines</name>
    <name type="common">Soybean aphid</name>
    <dbReference type="NCBI Taxonomy" id="307491"/>
    <lineage>
        <taxon>Eukaryota</taxon>
        <taxon>Metazoa</taxon>
        <taxon>Ecdysozoa</taxon>
        <taxon>Arthropoda</taxon>
        <taxon>Hexapoda</taxon>
        <taxon>Insecta</taxon>
        <taxon>Pterygota</taxon>
        <taxon>Neoptera</taxon>
        <taxon>Paraneoptera</taxon>
        <taxon>Hemiptera</taxon>
        <taxon>Sternorrhyncha</taxon>
        <taxon>Aphidomorpha</taxon>
        <taxon>Aphidoidea</taxon>
        <taxon>Aphididae</taxon>
        <taxon>Aphidini</taxon>
        <taxon>Aphis</taxon>
        <taxon>Aphis</taxon>
    </lineage>
</organism>
<dbReference type="InterPro" id="IPR012337">
    <property type="entry name" value="RNaseH-like_sf"/>
</dbReference>
<dbReference type="PANTHER" id="PTHR31511">
    <property type="entry name" value="PROTEIN CBG23764"/>
    <property type="match status" value="1"/>
</dbReference>
<dbReference type="GO" id="GO:0042575">
    <property type="term" value="C:DNA polymerase complex"/>
    <property type="evidence" value="ECO:0007669"/>
    <property type="project" value="UniProtKB-ARBA"/>
</dbReference>
<dbReference type="GO" id="GO:0071897">
    <property type="term" value="P:DNA biosynthetic process"/>
    <property type="evidence" value="ECO:0007669"/>
    <property type="project" value="UniProtKB-ARBA"/>
</dbReference>
<dbReference type="SMART" id="SM00355">
    <property type="entry name" value="ZnF_C2H2"/>
    <property type="match status" value="2"/>
</dbReference>